<dbReference type="EMBL" id="JALHLF010000191">
    <property type="protein sequence ID" value="MCJ2185006.1"/>
    <property type="molecule type" value="Genomic_DNA"/>
</dbReference>
<dbReference type="Proteomes" id="UP001162881">
    <property type="component" value="Unassembled WGS sequence"/>
</dbReference>
<protein>
    <submittedName>
        <fullName evidence="5">3-deoxy-manno-octulosonate cytidylyltransferase</fullName>
        <ecNumber evidence="5">2.7.7.38</ecNumber>
    </submittedName>
</protein>
<evidence type="ECO:0000256" key="3">
    <source>
        <dbReference type="ARBA" id="ARBA00022985"/>
    </source>
</evidence>
<dbReference type="PANTHER" id="PTHR42866:SF2">
    <property type="entry name" value="3-DEOXY-MANNO-OCTULOSONATE CYTIDYLYLTRANSFERASE, MITOCHONDRIAL"/>
    <property type="match status" value="1"/>
</dbReference>
<dbReference type="PANTHER" id="PTHR42866">
    <property type="entry name" value="3-DEOXY-MANNO-OCTULOSONATE CYTIDYLYLTRANSFERASE"/>
    <property type="match status" value="1"/>
</dbReference>
<dbReference type="RefSeq" id="WP_244024364.1">
    <property type="nucleotide sequence ID" value="NZ_JALHLF010000191.1"/>
</dbReference>
<dbReference type="GO" id="GO:0008690">
    <property type="term" value="F:3-deoxy-manno-octulosonate cytidylyltransferase activity"/>
    <property type="evidence" value="ECO:0007669"/>
    <property type="project" value="UniProtKB-EC"/>
</dbReference>
<sequence length="293" mass="30751">MNSVPDPQDRAPEPGASHDPVPDPRPDLIVVPARYGSTRLPGKPLARIAGRTLLERVVAIARAAADLAGNCGFVVATDDARIAAHAQALGAPVAMTLADLDSGSARAYAAALQCPVPPAHVINLQGDAPFIPPAIVAGLLAELRASGADVATPVYPLDWARLDRLREHKRTAPFSGTTCVRDAAGRALWFSKTILPALRGEGALRAAGPMSPVWQHLGLYGYRLEALAWFAQALPGHYETLEGLEQLRFLEAGRSIATLAVTMPGHALSGIDTREDLAAAEAAIARLGDPFVA</sequence>
<dbReference type="Gene3D" id="3.90.550.10">
    <property type="entry name" value="Spore Coat Polysaccharide Biosynthesis Protein SpsA, Chain A"/>
    <property type="match status" value="1"/>
</dbReference>
<keyword evidence="6" id="KW-1185">Reference proteome</keyword>
<dbReference type="SUPFAM" id="SSF53448">
    <property type="entry name" value="Nucleotide-diphospho-sugar transferases"/>
    <property type="match status" value="1"/>
</dbReference>
<comment type="caution">
    <text evidence="5">The sequence shown here is derived from an EMBL/GenBank/DDBJ whole genome shotgun (WGS) entry which is preliminary data.</text>
</comment>
<name>A0ABT0BIX1_9SPHN</name>
<evidence type="ECO:0000313" key="6">
    <source>
        <dbReference type="Proteomes" id="UP001162881"/>
    </source>
</evidence>
<keyword evidence="3" id="KW-0448">Lipopolysaccharide biosynthesis</keyword>
<proteinExistence type="predicted"/>
<accession>A0ABT0BIX1</accession>
<reference evidence="5" key="1">
    <citation type="submission" date="2022-03" db="EMBL/GenBank/DDBJ databases">
        <title>Identification of a novel bacterium isolated from mangrove sediments.</title>
        <authorList>
            <person name="Pan X."/>
        </authorList>
    </citation>
    <scope>NUCLEOTIDE SEQUENCE</scope>
    <source>
        <strain evidence="5">B1949</strain>
    </source>
</reference>
<dbReference type="InterPro" id="IPR029044">
    <property type="entry name" value="Nucleotide-diphossugar_trans"/>
</dbReference>
<organism evidence="5 6">
    <name type="scientific">Novosphingobium organovorum</name>
    <dbReference type="NCBI Taxonomy" id="2930092"/>
    <lineage>
        <taxon>Bacteria</taxon>
        <taxon>Pseudomonadati</taxon>
        <taxon>Pseudomonadota</taxon>
        <taxon>Alphaproteobacteria</taxon>
        <taxon>Sphingomonadales</taxon>
        <taxon>Sphingomonadaceae</taxon>
        <taxon>Novosphingobium</taxon>
    </lineage>
</organism>
<evidence type="ECO:0000256" key="4">
    <source>
        <dbReference type="SAM" id="MobiDB-lite"/>
    </source>
</evidence>
<feature type="region of interest" description="Disordered" evidence="4">
    <location>
        <begin position="1"/>
        <end position="26"/>
    </location>
</feature>
<dbReference type="NCBIfam" id="NF003952">
    <property type="entry name" value="PRK05450.1-5"/>
    <property type="match status" value="1"/>
</dbReference>
<keyword evidence="1 5" id="KW-0808">Transferase</keyword>
<dbReference type="InterPro" id="IPR003329">
    <property type="entry name" value="Cytidylyl_trans"/>
</dbReference>
<keyword evidence="2 5" id="KW-0548">Nucleotidyltransferase</keyword>
<dbReference type="EC" id="2.7.7.38" evidence="5"/>
<evidence type="ECO:0000313" key="5">
    <source>
        <dbReference type="EMBL" id="MCJ2185006.1"/>
    </source>
</evidence>
<evidence type="ECO:0000256" key="1">
    <source>
        <dbReference type="ARBA" id="ARBA00022679"/>
    </source>
</evidence>
<dbReference type="Pfam" id="PF02348">
    <property type="entry name" value="CTP_transf_3"/>
    <property type="match status" value="1"/>
</dbReference>
<gene>
    <name evidence="5" type="primary">kdsB</name>
    <name evidence="5" type="ORF">MTR62_20290</name>
</gene>
<evidence type="ECO:0000256" key="2">
    <source>
        <dbReference type="ARBA" id="ARBA00022695"/>
    </source>
</evidence>